<evidence type="ECO:0000256" key="1">
    <source>
        <dbReference type="SAM" id="MobiDB-lite"/>
    </source>
</evidence>
<feature type="region of interest" description="Disordered" evidence="1">
    <location>
        <begin position="54"/>
        <end position="119"/>
    </location>
</feature>
<dbReference type="Proteomes" id="UP001604277">
    <property type="component" value="Unassembled WGS sequence"/>
</dbReference>
<comment type="caution">
    <text evidence="2">The sequence shown here is derived from an EMBL/GenBank/DDBJ whole genome shotgun (WGS) entry which is preliminary data.</text>
</comment>
<sequence length="216" mass="23639">MDLSFSGKVNTGIDQWKASVVKSSQKQQNMPGIDLTKFGSSTSRSNIFCIRSPKKVHQHDQNPLSQASISPDPTLPSPTSPLGAPPLTLRQSTHCKSQFQTDPNAPLSQPIPTPTNLPAISNRTFKNTATTTNNAPATILDTQFLSPPKHLIESTHRRMLSSNTCSVTEAEVLSPPRKLVESAHRKFICSSTCNIERNLQKSNVDDGQLKERVLKA</sequence>
<dbReference type="AlphaFoldDB" id="A0ABD1XF20"/>
<dbReference type="EMBL" id="JBFOLJ010000001">
    <property type="protein sequence ID" value="KAL2559508.1"/>
    <property type="molecule type" value="Genomic_DNA"/>
</dbReference>
<feature type="compositionally biased region" description="Low complexity" evidence="1">
    <location>
        <begin position="80"/>
        <end position="89"/>
    </location>
</feature>
<accession>A0ABD1XF20</accession>
<organism evidence="2 3">
    <name type="scientific">Forsythia ovata</name>
    <dbReference type="NCBI Taxonomy" id="205694"/>
    <lineage>
        <taxon>Eukaryota</taxon>
        <taxon>Viridiplantae</taxon>
        <taxon>Streptophyta</taxon>
        <taxon>Embryophyta</taxon>
        <taxon>Tracheophyta</taxon>
        <taxon>Spermatophyta</taxon>
        <taxon>Magnoliopsida</taxon>
        <taxon>eudicotyledons</taxon>
        <taxon>Gunneridae</taxon>
        <taxon>Pentapetalae</taxon>
        <taxon>asterids</taxon>
        <taxon>lamiids</taxon>
        <taxon>Lamiales</taxon>
        <taxon>Oleaceae</taxon>
        <taxon>Forsythieae</taxon>
        <taxon>Forsythia</taxon>
    </lineage>
</organism>
<proteinExistence type="predicted"/>
<feature type="compositionally biased region" description="Polar residues" evidence="1">
    <location>
        <begin position="90"/>
        <end position="107"/>
    </location>
</feature>
<keyword evidence="3" id="KW-1185">Reference proteome</keyword>
<reference evidence="3" key="1">
    <citation type="submission" date="2024-07" db="EMBL/GenBank/DDBJ databases">
        <title>Two chromosome-level genome assemblies of Korean endemic species Abeliophyllum distichum and Forsythia ovata (Oleaceae).</title>
        <authorList>
            <person name="Jang H."/>
        </authorList>
    </citation>
    <scope>NUCLEOTIDE SEQUENCE [LARGE SCALE GENOMIC DNA]</scope>
</reference>
<evidence type="ECO:0000313" key="2">
    <source>
        <dbReference type="EMBL" id="KAL2559508.1"/>
    </source>
</evidence>
<name>A0ABD1XF20_9LAMI</name>
<gene>
    <name evidence="2" type="ORF">Fot_04247</name>
</gene>
<protein>
    <submittedName>
        <fullName evidence="2">Uncharacterized protein</fullName>
    </submittedName>
</protein>
<evidence type="ECO:0000313" key="3">
    <source>
        <dbReference type="Proteomes" id="UP001604277"/>
    </source>
</evidence>